<reference evidence="1" key="1">
    <citation type="journal article" date="2021" name="Proc. Natl. Acad. Sci. U.S.A.">
        <title>A Catalog of Tens of Thousands of Viruses from Human Metagenomes Reveals Hidden Associations with Chronic Diseases.</title>
        <authorList>
            <person name="Tisza M.J."/>
            <person name="Buck C.B."/>
        </authorList>
    </citation>
    <scope>NUCLEOTIDE SEQUENCE</scope>
    <source>
        <strain evidence="1">CtkyY8</strain>
    </source>
</reference>
<dbReference type="EMBL" id="BK059095">
    <property type="protein sequence ID" value="DAE29610.1"/>
    <property type="molecule type" value="Genomic_DNA"/>
</dbReference>
<proteinExistence type="predicted"/>
<name>A0A8S5REQ3_9VIRU</name>
<sequence length="44" mass="5084">MFQTLSNLVDGRAYSSHDTNFIFFCFSPFERYSRIAYAPIGLSL</sequence>
<evidence type="ECO:0000313" key="1">
    <source>
        <dbReference type="EMBL" id="DAE29610.1"/>
    </source>
</evidence>
<accession>A0A8S5REQ3</accession>
<protein>
    <submittedName>
        <fullName evidence="1">Uncharacterized protein</fullName>
    </submittedName>
</protein>
<organism evidence="1">
    <name type="scientific">virus sp. ctkyY8</name>
    <dbReference type="NCBI Taxonomy" id="2827995"/>
    <lineage>
        <taxon>Viruses</taxon>
    </lineage>
</organism>